<dbReference type="GeneID" id="6015075"/>
<evidence type="ECO:0008006" key="4">
    <source>
        <dbReference type="Google" id="ProtNLM"/>
    </source>
</evidence>
<evidence type="ECO:0000313" key="3">
    <source>
        <dbReference type="Proteomes" id="UP000001861"/>
    </source>
</evidence>
<dbReference type="Proteomes" id="UP000001861">
    <property type="component" value="Unassembled WGS sequence"/>
</dbReference>
<keyword evidence="1" id="KW-0732">Signal</keyword>
<feature type="chain" id="PRO_5002726734" description="SnoaL-like domain-containing protein" evidence="1">
    <location>
        <begin position="26"/>
        <end position="176"/>
    </location>
</feature>
<dbReference type="VEuPathDB" id="FungiDB:CC1G_12394"/>
<proteinExistence type="predicted"/>
<organism evidence="2 3">
    <name type="scientific">Coprinopsis cinerea (strain Okayama-7 / 130 / ATCC MYA-4618 / FGSC 9003)</name>
    <name type="common">Inky cap fungus</name>
    <name type="synonym">Hormographiella aspergillata</name>
    <dbReference type="NCBI Taxonomy" id="240176"/>
    <lineage>
        <taxon>Eukaryota</taxon>
        <taxon>Fungi</taxon>
        <taxon>Dikarya</taxon>
        <taxon>Basidiomycota</taxon>
        <taxon>Agaricomycotina</taxon>
        <taxon>Agaricomycetes</taxon>
        <taxon>Agaricomycetidae</taxon>
        <taxon>Agaricales</taxon>
        <taxon>Agaricineae</taxon>
        <taxon>Psathyrellaceae</taxon>
        <taxon>Coprinopsis</taxon>
    </lineage>
</organism>
<accession>A8P347</accession>
<gene>
    <name evidence="2" type="ORF">CC1G_12394</name>
</gene>
<evidence type="ECO:0000313" key="2">
    <source>
        <dbReference type="EMBL" id="EAU83333.1"/>
    </source>
</evidence>
<sequence length="176" mass="19929">MLFKPVTLLLAASAAFLGNVVPVEAQVPRGTVILRDWFVDLIPTVFPNTTTHWVKIFEDGTLADDIVCQFNTRTLNNKAEMRGFWTAISHQIEDRISQYVIQPKSAVAFAADDKGREGWVIATGDTWLRTKQGRYHAGGSASAWVSVKWDHAKKKRVITEWKEVNTPPNYPNYPWN</sequence>
<dbReference type="KEGG" id="cci:CC1G_12394"/>
<dbReference type="OrthoDB" id="2891025at2759"/>
<dbReference type="EMBL" id="AACS02000004">
    <property type="protein sequence ID" value="EAU83333.1"/>
    <property type="molecule type" value="Genomic_DNA"/>
</dbReference>
<name>A8P347_COPC7</name>
<protein>
    <recommendedName>
        <fullName evidence="4">SnoaL-like domain-containing protein</fullName>
    </recommendedName>
</protein>
<evidence type="ECO:0000256" key="1">
    <source>
        <dbReference type="SAM" id="SignalP"/>
    </source>
</evidence>
<dbReference type="InParanoid" id="A8P347"/>
<comment type="caution">
    <text evidence="2">The sequence shown here is derived from an EMBL/GenBank/DDBJ whole genome shotgun (WGS) entry which is preliminary data.</text>
</comment>
<feature type="signal peptide" evidence="1">
    <location>
        <begin position="1"/>
        <end position="25"/>
    </location>
</feature>
<dbReference type="AlphaFoldDB" id="A8P347"/>
<keyword evidence="3" id="KW-1185">Reference proteome</keyword>
<reference evidence="2 3" key="1">
    <citation type="journal article" date="2010" name="Proc. Natl. Acad. Sci. U.S.A.">
        <title>Insights into evolution of multicellular fungi from the assembled chromosomes of the mushroom Coprinopsis cinerea (Coprinus cinereus).</title>
        <authorList>
            <person name="Stajich J.E."/>
            <person name="Wilke S.K."/>
            <person name="Ahren D."/>
            <person name="Au C.H."/>
            <person name="Birren B.W."/>
            <person name="Borodovsky M."/>
            <person name="Burns C."/>
            <person name="Canback B."/>
            <person name="Casselton L.A."/>
            <person name="Cheng C.K."/>
            <person name="Deng J."/>
            <person name="Dietrich F.S."/>
            <person name="Fargo D.C."/>
            <person name="Farman M.L."/>
            <person name="Gathman A.C."/>
            <person name="Goldberg J."/>
            <person name="Guigo R."/>
            <person name="Hoegger P.J."/>
            <person name="Hooker J.B."/>
            <person name="Huggins A."/>
            <person name="James T.Y."/>
            <person name="Kamada T."/>
            <person name="Kilaru S."/>
            <person name="Kodira C."/>
            <person name="Kues U."/>
            <person name="Kupfer D."/>
            <person name="Kwan H.S."/>
            <person name="Lomsadze A."/>
            <person name="Li W."/>
            <person name="Lilly W.W."/>
            <person name="Ma L.J."/>
            <person name="Mackey A.J."/>
            <person name="Manning G."/>
            <person name="Martin F."/>
            <person name="Muraguchi H."/>
            <person name="Natvig D.O."/>
            <person name="Palmerini H."/>
            <person name="Ramesh M.A."/>
            <person name="Rehmeyer C.J."/>
            <person name="Roe B.A."/>
            <person name="Shenoy N."/>
            <person name="Stanke M."/>
            <person name="Ter-Hovhannisyan V."/>
            <person name="Tunlid A."/>
            <person name="Velagapudi R."/>
            <person name="Vision T.J."/>
            <person name="Zeng Q."/>
            <person name="Zolan M.E."/>
            <person name="Pukkila P.J."/>
        </authorList>
    </citation>
    <scope>NUCLEOTIDE SEQUENCE [LARGE SCALE GENOMIC DNA]</scope>
    <source>
        <strain evidence="3">Okayama-7 / 130 / ATCC MYA-4618 / FGSC 9003</strain>
    </source>
</reference>
<dbReference type="RefSeq" id="XP_001838470.1">
    <property type="nucleotide sequence ID" value="XM_001838418.1"/>
</dbReference>